<evidence type="ECO:0000313" key="12">
    <source>
        <dbReference type="Proteomes" id="UP000747110"/>
    </source>
</evidence>
<evidence type="ECO:0000256" key="5">
    <source>
        <dbReference type="ARBA" id="ARBA00022989"/>
    </source>
</evidence>
<comment type="caution">
    <text evidence="10">The sequence shown here is derived from an EMBL/GenBank/DDBJ whole genome shotgun (WGS) entry which is preliminary data.</text>
</comment>
<feature type="region of interest" description="Disordered" evidence="7">
    <location>
        <begin position="147"/>
        <end position="214"/>
    </location>
</feature>
<feature type="compositionally biased region" description="Basic and acidic residues" evidence="7">
    <location>
        <begin position="180"/>
        <end position="197"/>
    </location>
</feature>
<keyword evidence="4 8" id="KW-0812">Transmembrane</keyword>
<dbReference type="PANTHER" id="PTHR31485:SF17">
    <property type="match status" value="1"/>
</dbReference>
<feature type="compositionally biased region" description="Low complexity" evidence="7">
    <location>
        <begin position="199"/>
        <end position="214"/>
    </location>
</feature>
<accession>A0A8J4D0B5</accession>
<evidence type="ECO:0000256" key="8">
    <source>
        <dbReference type="SAM" id="Phobius"/>
    </source>
</evidence>
<dbReference type="InterPro" id="IPR056508">
    <property type="entry name" value="HPAT-like"/>
</dbReference>
<evidence type="ECO:0000313" key="10">
    <source>
        <dbReference type="EMBL" id="GIL91180.1"/>
    </source>
</evidence>
<dbReference type="InterPro" id="IPR044845">
    <property type="entry name" value="HPAT/SRGT1-like"/>
</dbReference>
<gene>
    <name evidence="10" type="ORF">Vretifemale_18881</name>
    <name evidence="11" type="ORF">Vretimale_18823</name>
</gene>
<keyword evidence="3" id="KW-0808">Transferase</keyword>
<protein>
    <recommendedName>
        <fullName evidence="9">Hydroxyproline O-arabinosyltransferase-like domain-containing protein</fullName>
    </recommendedName>
</protein>
<feature type="region of interest" description="Disordered" evidence="7">
    <location>
        <begin position="229"/>
        <end position="248"/>
    </location>
</feature>
<reference evidence="10" key="1">
    <citation type="journal article" date="2021" name="Proc. Natl. Acad. Sci. U.S.A.">
        <title>Three genomes in the algal genus Volvox reveal the fate of a haploid sex-determining region after a transition to homothallism.</title>
        <authorList>
            <person name="Yamamoto K."/>
            <person name="Hamaji T."/>
            <person name="Kawai-Toyooka H."/>
            <person name="Matsuzaki R."/>
            <person name="Takahashi F."/>
            <person name="Nishimura Y."/>
            <person name="Kawachi M."/>
            <person name="Noguchi H."/>
            <person name="Minakuchi Y."/>
            <person name="Umen J.G."/>
            <person name="Toyoda A."/>
            <person name="Nozaki H."/>
        </authorList>
    </citation>
    <scope>NUCLEOTIDE SEQUENCE</scope>
    <source>
        <strain evidence="11">NIES-3785</strain>
        <strain evidence="10">NIES-3786</strain>
    </source>
</reference>
<evidence type="ECO:0000256" key="3">
    <source>
        <dbReference type="ARBA" id="ARBA00022679"/>
    </source>
</evidence>
<keyword evidence="2" id="KW-0328">Glycosyltransferase</keyword>
<proteinExistence type="predicted"/>
<comment type="subcellular location">
    <subcellularLocation>
        <location evidence="1">Membrane</location>
        <topology evidence="1">Single-pass membrane protein</topology>
    </subcellularLocation>
</comment>
<organism evidence="10 12">
    <name type="scientific">Volvox reticuliferus</name>
    <dbReference type="NCBI Taxonomy" id="1737510"/>
    <lineage>
        <taxon>Eukaryota</taxon>
        <taxon>Viridiplantae</taxon>
        <taxon>Chlorophyta</taxon>
        <taxon>core chlorophytes</taxon>
        <taxon>Chlorophyceae</taxon>
        <taxon>CS clade</taxon>
        <taxon>Chlamydomonadales</taxon>
        <taxon>Volvocaceae</taxon>
        <taxon>Volvox</taxon>
    </lineage>
</organism>
<evidence type="ECO:0000256" key="7">
    <source>
        <dbReference type="SAM" id="MobiDB-lite"/>
    </source>
</evidence>
<dbReference type="OrthoDB" id="2016014at2759"/>
<keyword evidence="6 8" id="KW-0472">Membrane</keyword>
<evidence type="ECO:0000313" key="11">
    <source>
        <dbReference type="EMBL" id="GIM16169.1"/>
    </source>
</evidence>
<dbReference type="AlphaFoldDB" id="A0A8J4D0B5"/>
<evidence type="ECO:0000256" key="2">
    <source>
        <dbReference type="ARBA" id="ARBA00022676"/>
    </source>
</evidence>
<dbReference type="EMBL" id="BNCP01000063">
    <property type="protein sequence ID" value="GIL91180.1"/>
    <property type="molecule type" value="Genomic_DNA"/>
</dbReference>
<dbReference type="Proteomes" id="UP000747110">
    <property type="component" value="Unassembled WGS sequence"/>
</dbReference>
<dbReference type="Proteomes" id="UP000722791">
    <property type="component" value="Unassembled WGS sequence"/>
</dbReference>
<dbReference type="EMBL" id="BNCQ01000075">
    <property type="protein sequence ID" value="GIM16169.1"/>
    <property type="molecule type" value="Genomic_DNA"/>
</dbReference>
<dbReference type="Pfam" id="PF23452">
    <property type="entry name" value="HPAT"/>
    <property type="match status" value="1"/>
</dbReference>
<feature type="domain" description="Hydroxyproline O-arabinosyltransferase-like" evidence="9">
    <location>
        <begin position="295"/>
        <end position="575"/>
    </location>
</feature>
<name>A0A8J4D0B5_9CHLO</name>
<feature type="transmembrane region" description="Helical" evidence="8">
    <location>
        <begin position="12"/>
        <end position="34"/>
    </location>
</feature>
<sequence length="636" mass="68432">MKPGARGAAKRSSYNTFITIVCFSIGLLGGYLILGSPRTADHIAAVRSDAALNHGGSFAHGTTRKDWGTRRELLTPKKAAAGGSSSSIGRQGLSGGLPLNAALGEKPAAGGQVSKEMAAALKQQQSDTSERIAPAKADVAKEMAAALKQQQSDKSETTVQAKVDNTKDKEALMKAQQSDTSERKTGSAETNAREEQAKSAVTGGAATTTTTTTTTATNTTTAAAATVAANTSTASANPTTATATTTAAATTTPTAAAAVSPSPPPPVTAVKGVFPDANTWPITPVKEKMPGNTIHTLFTSNGSPYQNIQARIMVGTYNIVRKMPGGERLVALTRILHRTTPDEVMDEIPTFLAQPLQPECDKWCWFPVADRANAVQQWIYAAEKDPSIIKAPWLLLLETDYVWVRPLPDPGDAYDRTVPGWSFGFDYIAPSIPIIVQLLKERCPDCDPRQVPNSGPAPVLARFSDFKAATPIWEELSKWIETHEEAKKMLGWVREMYAWDIGVAANKLNIKNLGPPSSPLISQPPHDHALGNASMYHYTWGTIYKKPGVEKEIWMFDKRTYTAYEHQLKLPAIPMPPAWTDDIVLQDGLKVTKELHDTVVDMISHMNQAIAQLPDLTEKVKKQKEAEAAAGATTAT</sequence>
<keyword evidence="5 8" id="KW-1133">Transmembrane helix</keyword>
<keyword evidence="12" id="KW-1185">Reference proteome</keyword>
<dbReference type="PANTHER" id="PTHR31485">
    <property type="entry name" value="PEPTIDYL SERINE ALPHA-GALACTOSYLTRANSFERASE"/>
    <property type="match status" value="1"/>
</dbReference>
<evidence type="ECO:0000256" key="6">
    <source>
        <dbReference type="ARBA" id="ARBA00023136"/>
    </source>
</evidence>
<evidence type="ECO:0000259" key="9">
    <source>
        <dbReference type="Pfam" id="PF23452"/>
    </source>
</evidence>
<dbReference type="GO" id="GO:0016020">
    <property type="term" value="C:membrane"/>
    <property type="evidence" value="ECO:0007669"/>
    <property type="project" value="UniProtKB-SubCell"/>
</dbReference>
<evidence type="ECO:0000256" key="4">
    <source>
        <dbReference type="ARBA" id="ARBA00022692"/>
    </source>
</evidence>
<evidence type="ECO:0000256" key="1">
    <source>
        <dbReference type="ARBA" id="ARBA00004167"/>
    </source>
</evidence>
<dbReference type="GO" id="GO:0016757">
    <property type="term" value="F:glycosyltransferase activity"/>
    <property type="evidence" value="ECO:0007669"/>
    <property type="project" value="UniProtKB-KW"/>
</dbReference>